<dbReference type="InterPro" id="IPR020843">
    <property type="entry name" value="ER"/>
</dbReference>
<dbReference type="Gene3D" id="3.40.50.720">
    <property type="entry name" value="NAD(P)-binding Rossmann-like Domain"/>
    <property type="match status" value="1"/>
</dbReference>
<dbReference type="InterPro" id="IPR013154">
    <property type="entry name" value="ADH-like_N"/>
</dbReference>
<dbReference type="CDD" id="cd05276">
    <property type="entry name" value="p53_inducible_oxidoreductase"/>
    <property type="match status" value="1"/>
</dbReference>
<sequence>MAALPATMREIFFDGAGGPEVIKMRDAPVPAPGPGKVLVEVAAAGVNRPDCIQRAGLYPPPPGESEVPGLEIAGRIVALGEGVEGLRVGDEICALVGSGGYADYCLADAPLCLPRPKPLGLTEAAGVPETFFTVYDNVFSRGALKPGETFLVHGGSSGIGSTAIQLAKHAGARVFTTAGSAEKVAFCKTLGADVAIDYREQDFVAEVKALTGKKGVDVILDMVGGPYLQKNLSALAPDGRLVQIAFLQGSKVKDFDFMNMMLKRLTLTGSTLRARPLAVKAAIAAALREKVWPLLDSGAVKPVVHATFPLEQARAAHELMESSAHLGKIVLLAGK</sequence>
<dbReference type="Pfam" id="PF08240">
    <property type="entry name" value="ADH_N"/>
    <property type="match status" value="1"/>
</dbReference>
<proteinExistence type="predicted"/>
<keyword evidence="2" id="KW-0560">Oxidoreductase</keyword>
<keyword evidence="5" id="KW-1185">Reference proteome</keyword>
<dbReference type="InterPro" id="IPR011032">
    <property type="entry name" value="GroES-like_sf"/>
</dbReference>
<dbReference type="PANTHER" id="PTHR48106">
    <property type="entry name" value="QUINONE OXIDOREDUCTASE PIG3-RELATED"/>
    <property type="match status" value="1"/>
</dbReference>
<dbReference type="Pfam" id="PF00107">
    <property type="entry name" value="ADH_zinc_N"/>
    <property type="match status" value="1"/>
</dbReference>
<dbReference type="EMBL" id="JAIVFP010000001">
    <property type="protein sequence ID" value="MCI4682839.1"/>
    <property type="molecule type" value="Genomic_DNA"/>
</dbReference>
<dbReference type="SMART" id="SM00829">
    <property type="entry name" value="PKS_ER"/>
    <property type="match status" value="1"/>
</dbReference>
<dbReference type="InterPro" id="IPR036291">
    <property type="entry name" value="NAD(P)-bd_dom_sf"/>
</dbReference>
<dbReference type="RefSeq" id="WP_243066827.1">
    <property type="nucleotide sequence ID" value="NZ_JAIVFK010000010.1"/>
</dbReference>
<evidence type="ECO:0000313" key="5">
    <source>
        <dbReference type="Proteomes" id="UP001139104"/>
    </source>
</evidence>
<feature type="domain" description="Enoyl reductase (ER)" evidence="3">
    <location>
        <begin position="17"/>
        <end position="331"/>
    </location>
</feature>
<dbReference type="Proteomes" id="UP001139104">
    <property type="component" value="Unassembled WGS sequence"/>
</dbReference>
<protein>
    <submittedName>
        <fullName evidence="4">NAD(P)H-quinone oxidoreductase</fullName>
    </submittedName>
</protein>
<evidence type="ECO:0000256" key="2">
    <source>
        <dbReference type="ARBA" id="ARBA00023002"/>
    </source>
</evidence>
<dbReference type="InterPro" id="IPR014189">
    <property type="entry name" value="Quinone_OxRdtase_PIG3"/>
</dbReference>
<dbReference type="Gene3D" id="3.90.180.10">
    <property type="entry name" value="Medium-chain alcohol dehydrogenases, catalytic domain"/>
    <property type="match status" value="1"/>
</dbReference>
<dbReference type="SUPFAM" id="SSF51735">
    <property type="entry name" value="NAD(P)-binding Rossmann-fold domains"/>
    <property type="match status" value="1"/>
</dbReference>
<keyword evidence="1" id="KW-0521">NADP</keyword>
<dbReference type="InterPro" id="IPR013149">
    <property type="entry name" value="ADH-like_C"/>
</dbReference>
<name>A0ABS9Z589_9HYPH</name>
<reference evidence="4" key="1">
    <citation type="journal article" date="2022" name="ISME J.">
        <title>Identification of active gaseous-alkane degraders at natural gas seeps.</title>
        <authorList>
            <person name="Farhan Ul Haque M."/>
            <person name="Hernandez M."/>
            <person name="Crombie A.T."/>
            <person name="Murrell J.C."/>
        </authorList>
    </citation>
    <scope>NUCLEOTIDE SEQUENCE</scope>
    <source>
        <strain evidence="4">PC2</strain>
    </source>
</reference>
<comment type="caution">
    <text evidence="4">The sequence shown here is derived from an EMBL/GenBank/DDBJ whole genome shotgun (WGS) entry which is preliminary data.</text>
</comment>
<evidence type="ECO:0000313" key="4">
    <source>
        <dbReference type="EMBL" id="MCI4682839.1"/>
    </source>
</evidence>
<dbReference type="NCBIfam" id="TIGR02824">
    <property type="entry name" value="quinone_pig3"/>
    <property type="match status" value="1"/>
</dbReference>
<gene>
    <name evidence="4" type="ORF">K2U94_08680</name>
</gene>
<dbReference type="PANTHER" id="PTHR48106:SF8">
    <property type="entry name" value="OS02G0805600 PROTEIN"/>
    <property type="match status" value="1"/>
</dbReference>
<evidence type="ECO:0000256" key="1">
    <source>
        <dbReference type="ARBA" id="ARBA00022857"/>
    </source>
</evidence>
<organism evidence="4 5">
    <name type="scientific">Candidatus Rhodoblastus alkanivorans</name>
    <dbReference type="NCBI Taxonomy" id="2954117"/>
    <lineage>
        <taxon>Bacteria</taxon>
        <taxon>Pseudomonadati</taxon>
        <taxon>Pseudomonadota</taxon>
        <taxon>Alphaproteobacteria</taxon>
        <taxon>Hyphomicrobiales</taxon>
        <taxon>Rhodoblastaceae</taxon>
        <taxon>Rhodoblastus</taxon>
    </lineage>
</organism>
<dbReference type="SUPFAM" id="SSF50129">
    <property type="entry name" value="GroES-like"/>
    <property type="match status" value="1"/>
</dbReference>
<accession>A0ABS9Z589</accession>
<evidence type="ECO:0000259" key="3">
    <source>
        <dbReference type="SMART" id="SM00829"/>
    </source>
</evidence>